<dbReference type="Pfam" id="PF00565">
    <property type="entry name" value="SNase"/>
    <property type="match status" value="1"/>
</dbReference>
<dbReference type="EMBL" id="JAHZUY010000001">
    <property type="protein sequence ID" value="MBW8267890.1"/>
    <property type="molecule type" value="Genomic_DNA"/>
</dbReference>
<accession>A0ABS7EWZ9</accession>
<evidence type="ECO:0000259" key="1">
    <source>
        <dbReference type="PROSITE" id="PS50830"/>
    </source>
</evidence>
<reference evidence="2 3" key="1">
    <citation type="submission" date="2021-08" db="EMBL/GenBank/DDBJ databases">
        <title>Caldovatus sediminis gen. nov., sp. nov., a moderately thermophilic bacterium isolated from a hot spring.</title>
        <authorList>
            <person name="Hu C.-J."/>
            <person name="Li W.-J."/>
            <person name="Xian W.-D."/>
        </authorList>
    </citation>
    <scope>NUCLEOTIDE SEQUENCE [LARGE SCALE GENOMIC DNA]</scope>
    <source>
        <strain evidence="2 3">SYSU G05006</strain>
    </source>
</reference>
<dbReference type="SUPFAM" id="SSF50199">
    <property type="entry name" value="Staphylococcal nuclease"/>
    <property type="match status" value="1"/>
</dbReference>
<evidence type="ECO:0000313" key="3">
    <source>
        <dbReference type="Proteomes" id="UP001519924"/>
    </source>
</evidence>
<dbReference type="Gene3D" id="2.40.50.90">
    <property type="match status" value="1"/>
</dbReference>
<feature type="domain" description="TNase-like" evidence="1">
    <location>
        <begin position="51"/>
        <end position="166"/>
    </location>
</feature>
<dbReference type="InterPro" id="IPR035437">
    <property type="entry name" value="SNase_OB-fold_sf"/>
</dbReference>
<dbReference type="SMART" id="SM00318">
    <property type="entry name" value="SNc"/>
    <property type="match status" value="1"/>
</dbReference>
<keyword evidence="3" id="KW-1185">Reference proteome</keyword>
<sequence>MPRRAPLLFGLALLAVALGVLLRLGLHRDRLEPAPSSPAPGPVAALQGAARVVDGDTLEVMGRRVRLYGIDAPESDQDCERDGRAYACGAAAARALADLVAGREVRCAGRGEDRYGRTIAVCRANGTDLGEAMVRSGWAVAFRRYAEDYAAAETAARREGRGLWAGRFEAPEDWRRRRPPGR</sequence>
<dbReference type="PROSITE" id="PS50830">
    <property type="entry name" value="TNASE_3"/>
    <property type="match status" value="1"/>
</dbReference>
<dbReference type="InterPro" id="IPR016071">
    <property type="entry name" value="Staphylococal_nuclease_OB-fold"/>
</dbReference>
<organism evidence="2 3">
    <name type="scientific">Caldovatus aquaticus</name>
    <dbReference type="NCBI Taxonomy" id="2865671"/>
    <lineage>
        <taxon>Bacteria</taxon>
        <taxon>Pseudomonadati</taxon>
        <taxon>Pseudomonadota</taxon>
        <taxon>Alphaproteobacteria</taxon>
        <taxon>Acetobacterales</taxon>
        <taxon>Roseomonadaceae</taxon>
        <taxon>Caldovatus</taxon>
    </lineage>
</organism>
<gene>
    <name evidence="2" type="ORF">K1J50_00125</name>
</gene>
<protein>
    <submittedName>
        <fullName evidence="2">Thermonuclease family protein</fullName>
    </submittedName>
</protein>
<evidence type="ECO:0000313" key="2">
    <source>
        <dbReference type="EMBL" id="MBW8267890.1"/>
    </source>
</evidence>
<proteinExistence type="predicted"/>
<dbReference type="RefSeq" id="WP_220115401.1">
    <property type="nucleotide sequence ID" value="NZ_JAHZUY010000001.1"/>
</dbReference>
<dbReference type="PANTHER" id="PTHR12302:SF26">
    <property type="entry name" value="BLR1266 PROTEIN"/>
    <property type="match status" value="1"/>
</dbReference>
<dbReference type="Proteomes" id="UP001519924">
    <property type="component" value="Unassembled WGS sequence"/>
</dbReference>
<dbReference type="PANTHER" id="PTHR12302">
    <property type="entry name" value="EBNA2 BINDING PROTEIN P100"/>
    <property type="match status" value="1"/>
</dbReference>
<comment type="caution">
    <text evidence="2">The sequence shown here is derived from an EMBL/GenBank/DDBJ whole genome shotgun (WGS) entry which is preliminary data.</text>
</comment>
<name>A0ABS7EWZ9_9PROT</name>